<gene>
    <name evidence="2" type="ORF">LX87_04143</name>
</gene>
<keyword evidence="1" id="KW-0732">Signal</keyword>
<dbReference type="AlphaFoldDB" id="A0A327WPG7"/>
<comment type="caution">
    <text evidence="2">The sequence shown here is derived from an EMBL/GenBank/DDBJ whole genome shotgun (WGS) entry which is preliminary data.</text>
</comment>
<dbReference type="EMBL" id="QLMC01000005">
    <property type="protein sequence ID" value="RAJ94258.1"/>
    <property type="molecule type" value="Genomic_DNA"/>
</dbReference>
<feature type="chain" id="PRO_5016243125" description="YD repeat-containing protein" evidence="1">
    <location>
        <begin position="21"/>
        <end position="266"/>
    </location>
</feature>
<accession>A0A327WPG7</accession>
<dbReference type="Proteomes" id="UP000248790">
    <property type="component" value="Unassembled WGS sequence"/>
</dbReference>
<sequence>MKTFFRLALLPAILFILLDACTLQDHQPPGQNPDCNLLTMTLVTKTSFGPRLQKDEILEVDGQQIPIGKERSYEYTFDEQNRLVQRQYLTYTGSSANQRITYEYDANSVTTKQYNYASPQPDLVERLPLNEQGLWAKEDFTYDADGFLVQDANVYGPTSYTVVEGNITRMERRSGPDEPVTEVVTYEYDLSKPNLPNSEPYRGKISRNLRTKQTFQLYDNGKLTVTYVYNFKYLFDQAGRVTRSYYSFDSYGTTHYQVADYFYTCR</sequence>
<proteinExistence type="predicted"/>
<evidence type="ECO:0000313" key="2">
    <source>
        <dbReference type="EMBL" id="RAJ94258.1"/>
    </source>
</evidence>
<feature type="signal peptide" evidence="1">
    <location>
        <begin position="1"/>
        <end position="20"/>
    </location>
</feature>
<evidence type="ECO:0000313" key="3">
    <source>
        <dbReference type="Proteomes" id="UP000248790"/>
    </source>
</evidence>
<dbReference type="OrthoDB" id="955705at2"/>
<evidence type="ECO:0008006" key="4">
    <source>
        <dbReference type="Google" id="ProtNLM"/>
    </source>
</evidence>
<organism evidence="2 3">
    <name type="scientific">Larkinella arboricola</name>
    <dbReference type="NCBI Taxonomy" id="643671"/>
    <lineage>
        <taxon>Bacteria</taxon>
        <taxon>Pseudomonadati</taxon>
        <taxon>Bacteroidota</taxon>
        <taxon>Cytophagia</taxon>
        <taxon>Cytophagales</taxon>
        <taxon>Spirosomataceae</taxon>
        <taxon>Larkinella</taxon>
    </lineage>
</organism>
<dbReference type="RefSeq" id="WP_111630161.1">
    <property type="nucleotide sequence ID" value="NZ_QLMC01000005.1"/>
</dbReference>
<keyword evidence="3" id="KW-1185">Reference proteome</keyword>
<reference evidence="2 3" key="1">
    <citation type="submission" date="2018-06" db="EMBL/GenBank/DDBJ databases">
        <title>Genomic Encyclopedia of Archaeal and Bacterial Type Strains, Phase II (KMG-II): from individual species to whole genera.</title>
        <authorList>
            <person name="Goeker M."/>
        </authorList>
    </citation>
    <scope>NUCLEOTIDE SEQUENCE [LARGE SCALE GENOMIC DNA]</scope>
    <source>
        <strain evidence="2 3">DSM 21851</strain>
    </source>
</reference>
<protein>
    <recommendedName>
        <fullName evidence="4">YD repeat-containing protein</fullName>
    </recommendedName>
</protein>
<name>A0A327WPG7_LARAB</name>
<evidence type="ECO:0000256" key="1">
    <source>
        <dbReference type="SAM" id="SignalP"/>
    </source>
</evidence>